<evidence type="ECO:0000313" key="3">
    <source>
        <dbReference type="Proteomes" id="UP001145742"/>
    </source>
</evidence>
<comment type="caution">
    <text evidence="2">The sequence shown here is derived from an EMBL/GenBank/DDBJ whole genome shotgun (WGS) entry which is preliminary data.</text>
</comment>
<evidence type="ECO:0000313" key="2">
    <source>
        <dbReference type="EMBL" id="KAJ7415280.1"/>
    </source>
</evidence>
<evidence type="ECO:0000259" key="1">
    <source>
        <dbReference type="Pfam" id="PF00078"/>
    </source>
</evidence>
<dbReference type="InterPro" id="IPR043502">
    <property type="entry name" value="DNA/RNA_pol_sf"/>
</dbReference>
<dbReference type="SUPFAM" id="SSF56672">
    <property type="entry name" value="DNA/RNA polymerases"/>
    <property type="match status" value="1"/>
</dbReference>
<gene>
    <name evidence="2" type="ORF">WISP_78932</name>
</gene>
<proteinExistence type="predicted"/>
<dbReference type="Pfam" id="PF00078">
    <property type="entry name" value="RVT_1"/>
    <property type="match status" value="1"/>
</dbReference>
<organism evidence="2 3">
    <name type="scientific">Willisornis vidua</name>
    <name type="common">Xingu scale-backed antbird</name>
    <dbReference type="NCBI Taxonomy" id="1566151"/>
    <lineage>
        <taxon>Eukaryota</taxon>
        <taxon>Metazoa</taxon>
        <taxon>Chordata</taxon>
        <taxon>Craniata</taxon>
        <taxon>Vertebrata</taxon>
        <taxon>Euteleostomi</taxon>
        <taxon>Archelosauria</taxon>
        <taxon>Archosauria</taxon>
        <taxon>Dinosauria</taxon>
        <taxon>Saurischia</taxon>
        <taxon>Theropoda</taxon>
        <taxon>Coelurosauria</taxon>
        <taxon>Aves</taxon>
        <taxon>Neognathae</taxon>
        <taxon>Neoaves</taxon>
        <taxon>Telluraves</taxon>
        <taxon>Australaves</taxon>
        <taxon>Passeriformes</taxon>
        <taxon>Thamnophilidae</taxon>
        <taxon>Willisornis</taxon>
    </lineage>
</organism>
<accession>A0ABQ9D5F6</accession>
<sequence length="174" mass="19788">MKIPAELDPRFHSKVFGGTLARAMSETVRMSDRKLVNVVLIFEKGKKEDSRNFRPVSLSSVPDKVMEKVILGCIEKHLKDNLVIGYSRQGFMRGKSCLSNLISFYDKVTHLADQGKPVDLIFLDFSKAFDTVTHRILLDKMSSTQLNKHIMWWMSNWLMGQAQKVIVNGVASDL</sequence>
<keyword evidence="3" id="KW-1185">Reference proteome</keyword>
<dbReference type="InterPro" id="IPR000477">
    <property type="entry name" value="RT_dom"/>
</dbReference>
<reference evidence="2" key="1">
    <citation type="submission" date="2019-10" db="EMBL/GenBank/DDBJ databases">
        <authorList>
            <person name="Soares A.E.R."/>
            <person name="Aleixo A."/>
            <person name="Schneider P."/>
            <person name="Miyaki C.Y."/>
            <person name="Schneider M.P."/>
            <person name="Mello C."/>
            <person name="Vasconcelos A.T.R."/>
        </authorList>
    </citation>
    <scope>NUCLEOTIDE SEQUENCE</scope>
    <source>
        <tissue evidence="2">Muscle</tissue>
    </source>
</reference>
<name>A0ABQ9D5F6_9PASS</name>
<dbReference type="Proteomes" id="UP001145742">
    <property type="component" value="Unassembled WGS sequence"/>
</dbReference>
<protein>
    <submittedName>
        <fullName evidence="2">RNA-directed DNA polymerase from mobile element jockey-like protein</fullName>
    </submittedName>
</protein>
<dbReference type="EMBL" id="WHWB01033965">
    <property type="protein sequence ID" value="KAJ7415280.1"/>
    <property type="molecule type" value="Genomic_DNA"/>
</dbReference>
<dbReference type="PANTHER" id="PTHR33332">
    <property type="entry name" value="REVERSE TRANSCRIPTASE DOMAIN-CONTAINING PROTEIN"/>
    <property type="match status" value="1"/>
</dbReference>
<feature type="domain" description="Reverse transcriptase" evidence="1">
    <location>
        <begin position="46"/>
        <end position="164"/>
    </location>
</feature>